<dbReference type="EMBL" id="JADKGK010000004">
    <property type="protein sequence ID" value="MBL0002543.1"/>
    <property type="molecule type" value="Genomic_DNA"/>
</dbReference>
<evidence type="ECO:0000313" key="2">
    <source>
        <dbReference type="EMBL" id="MBL0002543.1"/>
    </source>
</evidence>
<accession>A0A934X5M9</accession>
<comment type="caution">
    <text evidence="1">The sequence shown here is derived from an EMBL/GenBank/DDBJ whole genome shotgun (WGS) entry which is preliminary data.</text>
</comment>
<dbReference type="AlphaFoldDB" id="A0A934X5M9"/>
<dbReference type="EMBL" id="JADIXZ010000004">
    <property type="protein sequence ID" value="MBK6300713.1"/>
    <property type="molecule type" value="Genomic_DNA"/>
</dbReference>
<sequence length="182" mass="19332">MRWERLFDDLEAQAAAEADLELAAEVADRTRRERAVLGLHERLAGMRRVGAVSAEVAGLGAVRAVVADVGADWVLLAPTPERSVLVPFGALRSVVGLAGRIAPVGAVAKGFTVGAALRAISRDRAVVTIVDRDGQRRSGTIDAVGQDAVDLAEHPIDLPRRPEHVGDVRTIPFAWIGAVLRV</sequence>
<evidence type="ECO:0000313" key="3">
    <source>
        <dbReference type="Proteomes" id="UP000718281"/>
    </source>
</evidence>
<organism evidence="1 3">
    <name type="scientific">Candidatus Phosphoribacter hodrii</name>
    <dbReference type="NCBI Taxonomy" id="2953743"/>
    <lineage>
        <taxon>Bacteria</taxon>
        <taxon>Bacillati</taxon>
        <taxon>Actinomycetota</taxon>
        <taxon>Actinomycetes</taxon>
        <taxon>Micrococcales</taxon>
        <taxon>Dermatophilaceae</taxon>
        <taxon>Candidatus Phosphoribacter</taxon>
    </lineage>
</organism>
<name>A0A934X5M9_9MICO</name>
<gene>
    <name evidence="1" type="ORF">IPF40_06560</name>
    <name evidence="2" type="ORF">IPP00_00570</name>
</gene>
<reference evidence="1 3" key="1">
    <citation type="submission" date="2020-10" db="EMBL/GenBank/DDBJ databases">
        <title>Connecting structure to function with the recovery of over 1000 high-quality activated sludge metagenome-assembled genomes encoding full-length rRNA genes using long-read sequencing.</title>
        <authorList>
            <person name="Singleton C.M."/>
            <person name="Petriglieri F."/>
            <person name="Kristensen J.M."/>
            <person name="Kirkegaard R.H."/>
            <person name="Michaelsen T.Y."/>
            <person name="Andersen M.H."/>
            <person name="Karst S.M."/>
            <person name="Dueholm M.S."/>
            <person name="Nielsen P.H."/>
            <person name="Albertsen M."/>
        </authorList>
    </citation>
    <scope>NUCLEOTIDE SEQUENCE [LARGE SCALE GENOMIC DNA]</scope>
    <source>
        <strain evidence="1">AalE_18-Q3-R2-46_BAT3C.188</strain>
        <strain evidence="2">Ribe_18-Q3-R11-54_MAXAC.001</strain>
    </source>
</reference>
<proteinExistence type="predicted"/>
<dbReference type="Proteomes" id="UP000718281">
    <property type="component" value="Unassembled WGS sequence"/>
</dbReference>
<protein>
    <submittedName>
        <fullName evidence="1">Uncharacterized protein</fullName>
    </submittedName>
</protein>
<dbReference type="Proteomes" id="UP000886632">
    <property type="component" value="Unassembled WGS sequence"/>
</dbReference>
<evidence type="ECO:0000313" key="1">
    <source>
        <dbReference type="EMBL" id="MBK6300713.1"/>
    </source>
</evidence>